<evidence type="ECO:0000256" key="1">
    <source>
        <dbReference type="SAM" id="MobiDB-lite"/>
    </source>
</evidence>
<protein>
    <recommendedName>
        <fullName evidence="6">Metal-dependent peptidase</fullName>
    </recommendedName>
</protein>
<dbReference type="EMBL" id="AP024355">
    <property type="protein sequence ID" value="BCR03975.1"/>
    <property type="molecule type" value="Genomic_DNA"/>
</dbReference>
<gene>
    <name evidence="4" type="ORF">DESUT3_10440</name>
</gene>
<dbReference type="InterPro" id="IPR018698">
    <property type="entry name" value="VWA-like_dom"/>
</dbReference>
<name>A0ABN6DV72_9BACT</name>
<proteinExistence type="predicted"/>
<evidence type="ECO:0000313" key="4">
    <source>
        <dbReference type="EMBL" id="BCR03975.1"/>
    </source>
</evidence>
<dbReference type="Pfam" id="PF13203">
    <property type="entry name" value="DUF2201_N"/>
    <property type="match status" value="1"/>
</dbReference>
<evidence type="ECO:0000259" key="3">
    <source>
        <dbReference type="Pfam" id="PF13203"/>
    </source>
</evidence>
<reference evidence="4 5" key="2">
    <citation type="journal article" date="2021" name="Int. J. Syst. Evol. Microbiol.">
        <title>Isolation and Polyphasic Characterization of Desulfuromonas versatilis sp. Nov., an Electrogenic Bacteria Capable of Versatile Metabolism Isolated from a Graphene Oxide-Reducing Enrichment Culture.</title>
        <authorList>
            <person name="Xie L."/>
            <person name="Yoshida N."/>
            <person name="Ishii S."/>
            <person name="Meng L."/>
        </authorList>
    </citation>
    <scope>NUCLEOTIDE SEQUENCE [LARGE SCALE GENOMIC DNA]</scope>
    <source>
        <strain evidence="4 5">NIT-T3</strain>
    </source>
</reference>
<dbReference type="RefSeq" id="WP_404827032.1">
    <property type="nucleotide sequence ID" value="NZ_AP024355.1"/>
</dbReference>
<feature type="region of interest" description="Disordered" evidence="1">
    <location>
        <begin position="138"/>
        <end position="164"/>
    </location>
</feature>
<keyword evidence="5" id="KW-1185">Reference proteome</keyword>
<evidence type="ECO:0000313" key="5">
    <source>
        <dbReference type="Proteomes" id="UP001319827"/>
    </source>
</evidence>
<dbReference type="Pfam" id="PF09967">
    <property type="entry name" value="DUF2201"/>
    <property type="match status" value="1"/>
</dbReference>
<dbReference type="InterPro" id="IPR025154">
    <property type="entry name" value="Put_metallopeptidase_dom"/>
</dbReference>
<reference evidence="4 5" key="1">
    <citation type="journal article" date="2016" name="C (Basel)">
        <title>Selective Growth of and Electricity Production by Marine Exoelectrogenic Bacteria in Self-Aggregated Hydrogel of Microbially Reduced Graphene Oxide.</title>
        <authorList>
            <person name="Yoshida N."/>
            <person name="Goto Y."/>
            <person name="Miyata Y."/>
        </authorList>
    </citation>
    <scope>NUCLEOTIDE SEQUENCE [LARGE SCALE GENOMIC DNA]</scope>
    <source>
        <strain evidence="4 5">NIT-T3</strain>
    </source>
</reference>
<evidence type="ECO:0000259" key="2">
    <source>
        <dbReference type="Pfam" id="PF09967"/>
    </source>
</evidence>
<dbReference type="PANTHER" id="PTHR38730">
    <property type="entry name" value="SLL7028 PROTEIN"/>
    <property type="match status" value="1"/>
</dbReference>
<dbReference type="PANTHER" id="PTHR38730:SF1">
    <property type="entry name" value="SLL7028 PROTEIN"/>
    <property type="match status" value="1"/>
</dbReference>
<accession>A0ABN6DV72</accession>
<feature type="compositionally biased region" description="Basic and acidic residues" evidence="1">
    <location>
        <begin position="151"/>
        <end position="164"/>
    </location>
</feature>
<dbReference type="Proteomes" id="UP001319827">
    <property type="component" value="Chromosome"/>
</dbReference>
<sequence>MRGLENAVVRLLKTHPFYGHFLLGFRRRVVTDGQALGATIRNGTPTLCVDPEAFLRFEPGEQRALLEHVLKHVLHLHMTRRKGRHSHDWDLACDLAINPGIEGLPPQALFPGRFRVEAGLAAEEYYRLVSSSFDVGNQQGRGVGNAAPDAGSHRDRGEGAEPLQDLRDVQTLDDHRVWQEADSTPAGLAEEVIRGMVREAWRKSRGEVPGDVRELVEGMLAPSPIPWRQVLRQFVASAGRVGRRSTWKREHRRFAHDTPGIRKRRRLNLLVGVDVSDSTNIRELREGFARELVQIARGRESRVTVLYSGSRIQRIDSFCGSPGVVEVYQGGGFTDLRPVFAYARTMQPRPAAVIYLTDGFGEAPEAMEFPTLWVLTKEGQKPVDWGMELRLDV</sequence>
<feature type="domain" description="Putative metallopeptidase" evidence="3">
    <location>
        <begin position="4"/>
        <end position="255"/>
    </location>
</feature>
<organism evidence="4 5">
    <name type="scientific">Desulfuromonas versatilis</name>
    <dbReference type="NCBI Taxonomy" id="2802975"/>
    <lineage>
        <taxon>Bacteria</taxon>
        <taxon>Pseudomonadati</taxon>
        <taxon>Thermodesulfobacteriota</taxon>
        <taxon>Desulfuromonadia</taxon>
        <taxon>Desulfuromonadales</taxon>
        <taxon>Desulfuromonadaceae</taxon>
        <taxon>Desulfuromonas</taxon>
    </lineage>
</organism>
<evidence type="ECO:0008006" key="6">
    <source>
        <dbReference type="Google" id="ProtNLM"/>
    </source>
</evidence>
<feature type="domain" description="VWA-like" evidence="2">
    <location>
        <begin position="270"/>
        <end position="391"/>
    </location>
</feature>